<reference evidence="5 6" key="1">
    <citation type="submission" date="2020-04" db="EMBL/GenBank/DDBJ databases">
        <authorList>
            <person name="De Canck E."/>
        </authorList>
    </citation>
    <scope>NUCLEOTIDE SEQUENCE [LARGE SCALE GENOMIC DNA]</scope>
    <source>
        <strain evidence="5 6">LMG 28138</strain>
    </source>
</reference>
<dbReference type="PIRSF" id="PIRSF036402">
    <property type="entry name" value="Ureas_acces_UreE"/>
    <property type="match status" value="1"/>
</dbReference>
<dbReference type="SUPFAM" id="SSF69287">
    <property type="entry name" value="Urease metallochaperone UreE, N-terminal domain"/>
    <property type="match status" value="1"/>
</dbReference>
<evidence type="ECO:0000256" key="3">
    <source>
        <dbReference type="ARBA" id="ARBA00023186"/>
    </source>
</evidence>
<proteinExistence type="predicted"/>
<dbReference type="GO" id="GO:0016151">
    <property type="term" value="F:nickel cation binding"/>
    <property type="evidence" value="ECO:0007669"/>
    <property type="project" value="InterPro"/>
</dbReference>
<dbReference type="GO" id="GO:0006457">
    <property type="term" value="P:protein folding"/>
    <property type="evidence" value="ECO:0007669"/>
    <property type="project" value="InterPro"/>
</dbReference>
<dbReference type="EMBL" id="CADIKM010000043">
    <property type="protein sequence ID" value="CAB3801605.1"/>
    <property type="molecule type" value="Genomic_DNA"/>
</dbReference>
<evidence type="ECO:0000256" key="2">
    <source>
        <dbReference type="ARBA" id="ARBA00022596"/>
    </source>
</evidence>
<dbReference type="NCBIfam" id="NF009752">
    <property type="entry name" value="PRK13261.1-2"/>
    <property type="match status" value="1"/>
</dbReference>
<dbReference type="GO" id="GO:0005737">
    <property type="term" value="C:cytoplasm"/>
    <property type="evidence" value="ECO:0007669"/>
    <property type="project" value="InterPro"/>
</dbReference>
<organism evidence="5 6">
    <name type="scientific">Pararobbsia alpina</name>
    <dbReference type="NCBI Taxonomy" id="621374"/>
    <lineage>
        <taxon>Bacteria</taxon>
        <taxon>Pseudomonadati</taxon>
        <taxon>Pseudomonadota</taxon>
        <taxon>Betaproteobacteria</taxon>
        <taxon>Burkholderiales</taxon>
        <taxon>Burkholderiaceae</taxon>
        <taxon>Pararobbsia</taxon>
    </lineage>
</organism>
<name>A0A6S7BJB8_9BURK</name>
<keyword evidence="3" id="KW-0143">Chaperone</keyword>
<dbReference type="Pfam" id="PF02814">
    <property type="entry name" value="UreE_N"/>
    <property type="match status" value="1"/>
</dbReference>
<keyword evidence="6" id="KW-1185">Reference proteome</keyword>
<evidence type="ECO:0000313" key="5">
    <source>
        <dbReference type="EMBL" id="CAB3801605.1"/>
    </source>
</evidence>
<evidence type="ECO:0000256" key="1">
    <source>
        <dbReference type="ARBA" id="ARBA00022490"/>
    </source>
</evidence>
<dbReference type="AlphaFoldDB" id="A0A6S7BJB8"/>
<evidence type="ECO:0000259" key="4">
    <source>
        <dbReference type="SMART" id="SM00988"/>
    </source>
</evidence>
<keyword evidence="1" id="KW-0963">Cytoplasm</keyword>
<feature type="domain" description="UreE urease accessory N-terminal" evidence="4">
    <location>
        <begin position="16"/>
        <end position="79"/>
    </location>
</feature>
<keyword evidence="2" id="KW-0533">Nickel</keyword>
<dbReference type="RefSeq" id="WP_175107635.1">
    <property type="nucleotide sequence ID" value="NZ_CADIKM010000043.1"/>
</dbReference>
<dbReference type="InterPro" id="IPR004029">
    <property type="entry name" value="UreE_N"/>
</dbReference>
<accession>A0A6S7BJB8</accession>
<evidence type="ECO:0000313" key="6">
    <source>
        <dbReference type="Proteomes" id="UP000494115"/>
    </source>
</evidence>
<dbReference type="Proteomes" id="UP000494115">
    <property type="component" value="Unassembled WGS sequence"/>
</dbReference>
<sequence length="163" mass="18407">MITYTSIIGSASDPRLADQLHELEHRGRMDTVVLTGDDIRRHRLRTRTQRDVECGIALDRQTHLFDGAVLHLDADAALVVRTEHTRWLRVEARDAASALELGYFAGNMHWAVRFAENALEIAVKGPVEDYRARLAPMFEAGRISEIAADSENLHEHAHAHEHD</sequence>
<protein>
    <submittedName>
        <fullName evidence="5">Urease accessory protein UreE</fullName>
    </submittedName>
</protein>
<dbReference type="SMART" id="SM00988">
    <property type="entry name" value="UreE_N"/>
    <property type="match status" value="1"/>
</dbReference>
<gene>
    <name evidence="5" type="primary">ureE_2</name>
    <name evidence="5" type="ORF">LMG28138_05041</name>
</gene>
<dbReference type="InterPro" id="IPR012406">
    <property type="entry name" value="UreE"/>
</dbReference>
<dbReference type="Gene3D" id="2.60.260.20">
    <property type="entry name" value="Urease metallochaperone UreE, N-terminal domain"/>
    <property type="match status" value="1"/>
</dbReference>
<dbReference type="InterPro" id="IPR036118">
    <property type="entry name" value="UreE_N_sf"/>
</dbReference>